<name>A0ABU5UYR5_9GAMM</name>
<feature type="transmembrane region" description="Helical" evidence="6">
    <location>
        <begin position="18"/>
        <end position="38"/>
    </location>
</feature>
<evidence type="ECO:0000313" key="9">
    <source>
        <dbReference type="Proteomes" id="UP001301653"/>
    </source>
</evidence>
<dbReference type="PANTHER" id="PTHR10434:SF64">
    <property type="entry name" value="1-ACYL-SN-GLYCEROL-3-PHOSPHATE ACYLTRANSFERASE-RELATED"/>
    <property type="match status" value="1"/>
</dbReference>
<keyword evidence="6" id="KW-0812">Transmembrane</keyword>
<evidence type="ECO:0000259" key="7">
    <source>
        <dbReference type="SMART" id="SM00563"/>
    </source>
</evidence>
<evidence type="ECO:0000256" key="6">
    <source>
        <dbReference type="SAM" id="Phobius"/>
    </source>
</evidence>
<dbReference type="SUPFAM" id="SSF69593">
    <property type="entry name" value="Glycerol-3-phosphate (1)-acyltransferase"/>
    <property type="match status" value="1"/>
</dbReference>
<organism evidence="8 9">
    <name type="scientific">Stenotrophomonas capsici</name>
    <dbReference type="NCBI Taxonomy" id="3110230"/>
    <lineage>
        <taxon>Bacteria</taxon>
        <taxon>Pseudomonadati</taxon>
        <taxon>Pseudomonadota</taxon>
        <taxon>Gammaproteobacteria</taxon>
        <taxon>Lysobacterales</taxon>
        <taxon>Lysobacteraceae</taxon>
        <taxon>Stenotrophomonas</taxon>
    </lineage>
</organism>
<keyword evidence="2" id="KW-0444">Lipid biosynthesis</keyword>
<dbReference type="SMART" id="SM00563">
    <property type="entry name" value="PlsC"/>
    <property type="match status" value="1"/>
</dbReference>
<comment type="caution">
    <text evidence="8">The sequence shown here is derived from an EMBL/GenBank/DDBJ whole genome shotgun (WGS) entry which is preliminary data.</text>
</comment>
<evidence type="ECO:0000256" key="2">
    <source>
        <dbReference type="ARBA" id="ARBA00022516"/>
    </source>
</evidence>
<proteinExistence type="predicted"/>
<evidence type="ECO:0000256" key="4">
    <source>
        <dbReference type="ARBA" id="ARBA00023098"/>
    </source>
</evidence>
<keyword evidence="4" id="KW-0443">Lipid metabolism</keyword>
<dbReference type="Pfam" id="PF01553">
    <property type="entry name" value="Acyltransferase"/>
    <property type="match status" value="1"/>
</dbReference>
<keyword evidence="6" id="KW-1133">Transmembrane helix</keyword>
<evidence type="ECO:0000256" key="1">
    <source>
        <dbReference type="ARBA" id="ARBA00005189"/>
    </source>
</evidence>
<gene>
    <name evidence="8" type="ORF">VA603_01570</name>
</gene>
<sequence length="263" mass="29273">MISPRPARQGGVARVFRYLYRVPLLLVHIVLFLPLILLLMAPPFGRIGGPADPLEHRVVRWWSGVLMWIFGFRLKRFGQPLPGPVLFVANHVGWVDICMIHSQKMVGFVAKREIAGWPLVGWLASRGHTIYHQRGNTESLGGVMEEMVKRLNEQRPVAVFPEGRTRGGHEVGPFHARIFQAAVEANVPVQPVALRYGVRGDAQTMVAFGPGESFFGNFLRLLGEPARAAQVHFLAPIGSQDLEGRRRIAETSRARIVAVMEGP</sequence>
<dbReference type="Proteomes" id="UP001301653">
    <property type="component" value="Unassembled WGS sequence"/>
</dbReference>
<reference evidence="8 9" key="1">
    <citation type="submission" date="2023-12" db="EMBL/GenBank/DDBJ databases">
        <title>Stenotrophomonas guangdongensis sp. nov., isolated from wilted pepper plants (Capsicum annuum).</title>
        <authorList>
            <person name="Qiu M."/>
            <person name="Li Y."/>
            <person name="Liu Q."/>
            <person name="Zhang X."/>
            <person name="Huang Y."/>
            <person name="Guo R."/>
            <person name="Hu M."/>
            <person name="Zhou J."/>
            <person name="Zhou X."/>
        </authorList>
    </citation>
    <scope>NUCLEOTIDE SEQUENCE [LARGE SCALE GENOMIC DNA]</scope>
    <source>
        <strain evidence="8 9">MH1</strain>
    </source>
</reference>
<dbReference type="InterPro" id="IPR002123">
    <property type="entry name" value="Plipid/glycerol_acylTrfase"/>
</dbReference>
<protein>
    <submittedName>
        <fullName evidence="8">Lysophospholipid acyltransferase family protein</fullName>
    </submittedName>
</protein>
<feature type="domain" description="Phospholipid/glycerol acyltransferase" evidence="7">
    <location>
        <begin position="85"/>
        <end position="197"/>
    </location>
</feature>
<dbReference type="PANTHER" id="PTHR10434">
    <property type="entry name" value="1-ACYL-SN-GLYCEROL-3-PHOSPHATE ACYLTRANSFERASE"/>
    <property type="match status" value="1"/>
</dbReference>
<keyword evidence="9" id="KW-1185">Reference proteome</keyword>
<keyword evidence="6" id="KW-0472">Membrane</keyword>
<dbReference type="GO" id="GO:0016746">
    <property type="term" value="F:acyltransferase activity"/>
    <property type="evidence" value="ECO:0007669"/>
    <property type="project" value="UniProtKB-KW"/>
</dbReference>
<dbReference type="EMBL" id="JAYFUH010000046">
    <property type="protein sequence ID" value="MEA5666228.1"/>
    <property type="molecule type" value="Genomic_DNA"/>
</dbReference>
<accession>A0ABU5UYR5</accession>
<dbReference type="CDD" id="cd07989">
    <property type="entry name" value="LPLAT_AGPAT-like"/>
    <property type="match status" value="1"/>
</dbReference>
<evidence type="ECO:0000256" key="5">
    <source>
        <dbReference type="ARBA" id="ARBA00023315"/>
    </source>
</evidence>
<dbReference type="RefSeq" id="WP_132862353.1">
    <property type="nucleotide sequence ID" value="NZ_JAYFUH010000046.1"/>
</dbReference>
<keyword evidence="5 8" id="KW-0012">Acyltransferase</keyword>
<comment type="pathway">
    <text evidence="1">Lipid metabolism.</text>
</comment>
<keyword evidence="3" id="KW-0808">Transferase</keyword>
<evidence type="ECO:0000256" key="3">
    <source>
        <dbReference type="ARBA" id="ARBA00022679"/>
    </source>
</evidence>
<evidence type="ECO:0000313" key="8">
    <source>
        <dbReference type="EMBL" id="MEA5666228.1"/>
    </source>
</evidence>